<dbReference type="Gene3D" id="3.40.50.2000">
    <property type="entry name" value="Glycogen Phosphorylase B"/>
    <property type="match status" value="2"/>
</dbReference>
<gene>
    <name evidence="2" type="ORF">N8I74_00970</name>
</gene>
<dbReference type="RefSeq" id="WP_263125039.1">
    <property type="nucleotide sequence ID" value="NZ_CP106753.1"/>
</dbReference>
<dbReference type="PANTHER" id="PTHR45947:SF3">
    <property type="entry name" value="SULFOQUINOVOSYL TRANSFERASE SQD2"/>
    <property type="match status" value="1"/>
</dbReference>
<dbReference type="Pfam" id="PF13692">
    <property type="entry name" value="Glyco_trans_1_4"/>
    <property type="match status" value="1"/>
</dbReference>
<name>A0ABY6DMP9_9NEIS</name>
<dbReference type="Proteomes" id="UP001061302">
    <property type="component" value="Chromosome"/>
</dbReference>
<dbReference type="EMBL" id="CP106753">
    <property type="protein sequence ID" value="UXY15619.1"/>
    <property type="molecule type" value="Genomic_DNA"/>
</dbReference>
<dbReference type="InterPro" id="IPR028098">
    <property type="entry name" value="Glyco_trans_4-like_N"/>
</dbReference>
<keyword evidence="3" id="KW-1185">Reference proteome</keyword>
<dbReference type="CDD" id="cd03801">
    <property type="entry name" value="GT4_PimA-like"/>
    <property type="match status" value="1"/>
</dbReference>
<protein>
    <submittedName>
        <fullName evidence="2">Glycosyltransferase family 4 protein</fullName>
    </submittedName>
</protein>
<evidence type="ECO:0000313" key="3">
    <source>
        <dbReference type="Proteomes" id="UP001061302"/>
    </source>
</evidence>
<reference evidence="2" key="1">
    <citation type="submission" date="2022-10" db="EMBL/GenBank/DDBJ databases">
        <title>Chitiniphilus purpureus sp. nov., a novel chitin-degrading bacterium isolated from crawfish pond sediment.</title>
        <authorList>
            <person name="Li K."/>
        </authorList>
    </citation>
    <scope>NUCLEOTIDE SEQUENCE</scope>
    <source>
        <strain evidence="2">CD1</strain>
    </source>
</reference>
<dbReference type="InterPro" id="IPR050194">
    <property type="entry name" value="Glycosyltransferase_grp1"/>
</dbReference>
<dbReference type="PANTHER" id="PTHR45947">
    <property type="entry name" value="SULFOQUINOVOSYL TRANSFERASE SQD2"/>
    <property type="match status" value="1"/>
</dbReference>
<dbReference type="SUPFAM" id="SSF53756">
    <property type="entry name" value="UDP-Glycosyltransferase/glycogen phosphorylase"/>
    <property type="match status" value="1"/>
</dbReference>
<sequence length="337" mass="37144">MKPQIYSPMAMGNGAYVIHQRLANALPGYQLHGYSPWLTLCPPLLLTQRKSAPVIHTTPDYAPFLWQRGQHRIITFHNYVLDPFIRGYSSALQSLHYRTDLRAFIRRALAGAQIVTAVSAATARLIREDLNYQGEIRVIYNGVDPHHFRPSLPSPAVIDRPLRVLFSGNPSQRKGIHWLPEIARAAGPGFEFWVTAGLRNQHQLGKLASLSNVRLIPPQQHTEMPAIYRAVDILLAPTVREGGPSLAVLEAMACGLPIVASALPEITEAVTDGVGGYLVPLGEVSGFVAALKALCDPLRRAQMGNYNTCQVVNGGWTEARMVKEYQQLFAEPTSCLL</sequence>
<dbReference type="Pfam" id="PF13439">
    <property type="entry name" value="Glyco_transf_4"/>
    <property type="match status" value="1"/>
</dbReference>
<proteinExistence type="predicted"/>
<evidence type="ECO:0000259" key="1">
    <source>
        <dbReference type="Pfam" id="PF13439"/>
    </source>
</evidence>
<feature type="domain" description="Glycosyltransferase subfamily 4-like N-terminal" evidence="1">
    <location>
        <begin position="26"/>
        <end position="146"/>
    </location>
</feature>
<accession>A0ABY6DMP9</accession>
<organism evidence="2 3">
    <name type="scientific">Chitiniphilus purpureus</name>
    <dbReference type="NCBI Taxonomy" id="2981137"/>
    <lineage>
        <taxon>Bacteria</taxon>
        <taxon>Pseudomonadati</taxon>
        <taxon>Pseudomonadota</taxon>
        <taxon>Betaproteobacteria</taxon>
        <taxon>Neisseriales</taxon>
        <taxon>Chitinibacteraceae</taxon>
        <taxon>Chitiniphilus</taxon>
    </lineage>
</organism>
<evidence type="ECO:0000313" key="2">
    <source>
        <dbReference type="EMBL" id="UXY15619.1"/>
    </source>
</evidence>